<proteinExistence type="predicted"/>
<dbReference type="EMBL" id="AZDT01000058">
    <property type="protein sequence ID" value="KRK73564.1"/>
    <property type="molecule type" value="Genomic_DNA"/>
</dbReference>
<keyword evidence="1" id="KW-0812">Transmembrane</keyword>
<name>A0A0R1JQX1_9LACO</name>
<dbReference type="PATRIC" id="fig|1423773.3.peg.411"/>
<evidence type="ECO:0000313" key="3">
    <source>
        <dbReference type="Proteomes" id="UP000051162"/>
    </source>
</evidence>
<comment type="caution">
    <text evidence="2">The sequence shown here is derived from an EMBL/GenBank/DDBJ whole genome shotgun (WGS) entry which is preliminary data.</text>
</comment>
<reference evidence="2 3" key="1">
    <citation type="journal article" date="2015" name="Genome Announc.">
        <title>Expanding the biotechnology potential of lactobacilli through comparative genomics of 213 strains and associated genera.</title>
        <authorList>
            <person name="Sun Z."/>
            <person name="Harris H.M."/>
            <person name="McCann A."/>
            <person name="Guo C."/>
            <person name="Argimon S."/>
            <person name="Zhang W."/>
            <person name="Yang X."/>
            <person name="Jeffery I.B."/>
            <person name="Cooney J.C."/>
            <person name="Kagawa T.F."/>
            <person name="Liu W."/>
            <person name="Song Y."/>
            <person name="Salvetti E."/>
            <person name="Wrobel A."/>
            <person name="Rasinkangas P."/>
            <person name="Parkhill J."/>
            <person name="Rea M.C."/>
            <person name="O'Sullivan O."/>
            <person name="Ritari J."/>
            <person name="Douillard F.P."/>
            <person name="Paul Ross R."/>
            <person name="Yang R."/>
            <person name="Briner A.E."/>
            <person name="Felis G.E."/>
            <person name="de Vos W.M."/>
            <person name="Barrangou R."/>
            <person name="Klaenhammer T.R."/>
            <person name="Caufield P.W."/>
            <person name="Cui Y."/>
            <person name="Zhang H."/>
            <person name="O'Toole P.W."/>
        </authorList>
    </citation>
    <scope>NUCLEOTIDE SEQUENCE [LARGE SCALE GENOMIC DNA]</scope>
    <source>
        <strain evidence="2 3">DSM 19117</strain>
    </source>
</reference>
<keyword evidence="3" id="KW-1185">Reference proteome</keyword>
<evidence type="ECO:0000313" key="2">
    <source>
        <dbReference type="EMBL" id="KRK73564.1"/>
    </source>
</evidence>
<organism evidence="2 3">
    <name type="scientific">Levilactobacillus namurensis DSM 19117</name>
    <dbReference type="NCBI Taxonomy" id="1423773"/>
    <lineage>
        <taxon>Bacteria</taxon>
        <taxon>Bacillati</taxon>
        <taxon>Bacillota</taxon>
        <taxon>Bacilli</taxon>
        <taxon>Lactobacillales</taxon>
        <taxon>Lactobacillaceae</taxon>
        <taxon>Levilactobacillus</taxon>
    </lineage>
</organism>
<protein>
    <submittedName>
        <fullName evidence="2">Uncharacterized protein</fullName>
    </submittedName>
</protein>
<accession>A0A0R1JQX1</accession>
<gene>
    <name evidence="2" type="ORF">FD30_GL000402</name>
</gene>
<keyword evidence="1" id="KW-0472">Membrane</keyword>
<keyword evidence="1" id="KW-1133">Transmembrane helix</keyword>
<dbReference type="AlphaFoldDB" id="A0A0R1JQX1"/>
<evidence type="ECO:0000256" key="1">
    <source>
        <dbReference type="SAM" id="Phobius"/>
    </source>
</evidence>
<dbReference type="Proteomes" id="UP000051162">
    <property type="component" value="Unassembled WGS sequence"/>
</dbReference>
<feature type="transmembrane region" description="Helical" evidence="1">
    <location>
        <begin position="18"/>
        <end position="39"/>
    </location>
</feature>
<sequence length="64" mass="6941">MLTESRDERGDKVNLKRIILGLGTAIVLLAVVSGLSWLLTAHAVGPHVAQSEPQIPPTTREMPR</sequence>